<dbReference type="SUPFAM" id="SSF54001">
    <property type="entry name" value="Cysteine proteinases"/>
    <property type="match status" value="1"/>
</dbReference>
<feature type="domain" description="Cathepsin propeptide inhibitor" evidence="1">
    <location>
        <begin position="1"/>
        <end position="58"/>
    </location>
</feature>
<sequence>FEEWKEKWHKSYSSAEEEAYRFGLFKQAYKEIEEHNSTPGVTSRQVLNRFTDLKPEEVNPRRRSLELPL</sequence>
<organism evidence="3">
    <name type="scientific">Selaginella moellendorffii</name>
    <name type="common">Spikemoss</name>
    <dbReference type="NCBI Taxonomy" id="88036"/>
    <lineage>
        <taxon>Eukaryota</taxon>
        <taxon>Viridiplantae</taxon>
        <taxon>Streptophyta</taxon>
        <taxon>Embryophyta</taxon>
        <taxon>Tracheophyta</taxon>
        <taxon>Lycopodiopsida</taxon>
        <taxon>Selaginellales</taxon>
        <taxon>Selaginellaceae</taxon>
        <taxon>Selaginella</taxon>
    </lineage>
</organism>
<dbReference type="AlphaFoldDB" id="D8T2Y8"/>
<protein>
    <recommendedName>
        <fullName evidence="1">Cathepsin propeptide inhibitor domain-containing protein</fullName>
    </recommendedName>
</protein>
<dbReference type="Gene3D" id="1.10.287.2250">
    <property type="match status" value="1"/>
</dbReference>
<gene>
    <name evidence="2" type="ORF">SELMODRAFT_19173</name>
</gene>
<feature type="non-terminal residue" evidence="2">
    <location>
        <position position="69"/>
    </location>
</feature>
<feature type="non-terminal residue" evidence="2">
    <location>
        <position position="1"/>
    </location>
</feature>
<dbReference type="HOGENOM" id="CLU_2783478_0_0_1"/>
<dbReference type="Gramene" id="EFJ09005">
    <property type="protein sequence ID" value="EFJ09005"/>
    <property type="gene ID" value="SELMODRAFT_19173"/>
</dbReference>
<evidence type="ECO:0000313" key="3">
    <source>
        <dbReference type="Proteomes" id="UP000001514"/>
    </source>
</evidence>
<dbReference type="InterPro" id="IPR013201">
    <property type="entry name" value="Prot_inhib_I29"/>
</dbReference>
<dbReference type="KEGG" id="smo:SELMODRAFT_19173"/>
<proteinExistence type="predicted"/>
<reference evidence="2 3" key="1">
    <citation type="journal article" date="2011" name="Science">
        <title>The Selaginella genome identifies genetic changes associated with the evolution of vascular plants.</title>
        <authorList>
            <person name="Banks J.A."/>
            <person name="Nishiyama T."/>
            <person name="Hasebe M."/>
            <person name="Bowman J.L."/>
            <person name="Gribskov M."/>
            <person name="dePamphilis C."/>
            <person name="Albert V.A."/>
            <person name="Aono N."/>
            <person name="Aoyama T."/>
            <person name="Ambrose B.A."/>
            <person name="Ashton N.W."/>
            <person name="Axtell M.J."/>
            <person name="Barker E."/>
            <person name="Barker M.S."/>
            <person name="Bennetzen J.L."/>
            <person name="Bonawitz N.D."/>
            <person name="Chapple C."/>
            <person name="Cheng C."/>
            <person name="Correa L.G."/>
            <person name="Dacre M."/>
            <person name="DeBarry J."/>
            <person name="Dreyer I."/>
            <person name="Elias M."/>
            <person name="Engstrom E.M."/>
            <person name="Estelle M."/>
            <person name="Feng L."/>
            <person name="Finet C."/>
            <person name="Floyd S.K."/>
            <person name="Frommer W.B."/>
            <person name="Fujita T."/>
            <person name="Gramzow L."/>
            <person name="Gutensohn M."/>
            <person name="Harholt J."/>
            <person name="Hattori M."/>
            <person name="Heyl A."/>
            <person name="Hirai T."/>
            <person name="Hiwatashi Y."/>
            <person name="Ishikawa M."/>
            <person name="Iwata M."/>
            <person name="Karol K.G."/>
            <person name="Koehler B."/>
            <person name="Kolukisaoglu U."/>
            <person name="Kubo M."/>
            <person name="Kurata T."/>
            <person name="Lalonde S."/>
            <person name="Li K."/>
            <person name="Li Y."/>
            <person name="Litt A."/>
            <person name="Lyons E."/>
            <person name="Manning G."/>
            <person name="Maruyama T."/>
            <person name="Michael T.P."/>
            <person name="Mikami K."/>
            <person name="Miyazaki S."/>
            <person name="Morinaga S."/>
            <person name="Murata T."/>
            <person name="Mueller-Roeber B."/>
            <person name="Nelson D.R."/>
            <person name="Obara M."/>
            <person name="Oguri Y."/>
            <person name="Olmstead R.G."/>
            <person name="Onodera N."/>
            <person name="Petersen B.L."/>
            <person name="Pils B."/>
            <person name="Prigge M."/>
            <person name="Rensing S.A."/>
            <person name="Riano-Pachon D.M."/>
            <person name="Roberts A.W."/>
            <person name="Sato Y."/>
            <person name="Scheller H.V."/>
            <person name="Schulz B."/>
            <person name="Schulz C."/>
            <person name="Shakirov E.V."/>
            <person name="Shibagaki N."/>
            <person name="Shinohara N."/>
            <person name="Shippen D.E."/>
            <person name="Soerensen I."/>
            <person name="Sotooka R."/>
            <person name="Sugimoto N."/>
            <person name="Sugita M."/>
            <person name="Sumikawa N."/>
            <person name="Tanurdzic M."/>
            <person name="Theissen G."/>
            <person name="Ulvskov P."/>
            <person name="Wakazuki S."/>
            <person name="Weng J.K."/>
            <person name="Willats W.W."/>
            <person name="Wipf D."/>
            <person name="Wolf P.G."/>
            <person name="Yang L."/>
            <person name="Zimmer A.D."/>
            <person name="Zhu Q."/>
            <person name="Mitros T."/>
            <person name="Hellsten U."/>
            <person name="Loque D."/>
            <person name="Otillar R."/>
            <person name="Salamov A."/>
            <person name="Schmutz J."/>
            <person name="Shapiro H."/>
            <person name="Lindquist E."/>
            <person name="Lucas S."/>
            <person name="Rokhsar D."/>
            <person name="Grigoriev I.V."/>
        </authorList>
    </citation>
    <scope>NUCLEOTIDE SEQUENCE [LARGE SCALE GENOMIC DNA]</scope>
</reference>
<dbReference type="InParanoid" id="D8T2Y8"/>
<dbReference type="Pfam" id="PF08246">
    <property type="entry name" value="Inhibitor_I29"/>
    <property type="match status" value="1"/>
</dbReference>
<name>D8T2Y8_SELML</name>
<dbReference type="Proteomes" id="UP000001514">
    <property type="component" value="Unassembled WGS sequence"/>
</dbReference>
<evidence type="ECO:0000259" key="1">
    <source>
        <dbReference type="SMART" id="SM00848"/>
    </source>
</evidence>
<dbReference type="InterPro" id="IPR038765">
    <property type="entry name" value="Papain-like_cys_pep_sf"/>
</dbReference>
<evidence type="ECO:0000313" key="2">
    <source>
        <dbReference type="EMBL" id="EFJ09005.1"/>
    </source>
</evidence>
<dbReference type="SMART" id="SM00848">
    <property type="entry name" value="Inhibitor_I29"/>
    <property type="match status" value="1"/>
</dbReference>
<dbReference type="EMBL" id="GL377667">
    <property type="protein sequence ID" value="EFJ09005.1"/>
    <property type="molecule type" value="Genomic_DNA"/>
</dbReference>
<keyword evidence="3" id="KW-1185">Reference proteome</keyword>
<accession>D8T2Y8</accession>